<evidence type="ECO:0000256" key="3">
    <source>
        <dbReference type="ARBA" id="ARBA00022692"/>
    </source>
</evidence>
<keyword evidence="5 8" id="KW-0472">Membrane</keyword>
<proteinExistence type="inferred from homology"/>
<name>A0A1H5TJE0_9ACTN</name>
<dbReference type="EMBL" id="FNVU01000001">
    <property type="protein sequence ID" value="SEF62211.1"/>
    <property type="molecule type" value="Genomic_DNA"/>
</dbReference>
<dbReference type="GO" id="GO:0005886">
    <property type="term" value="C:plasma membrane"/>
    <property type="evidence" value="ECO:0007669"/>
    <property type="project" value="UniProtKB-SubCell"/>
</dbReference>
<keyword evidence="3 8" id="KW-0812">Transmembrane</keyword>
<feature type="transmembrane region" description="Helical" evidence="8">
    <location>
        <begin position="20"/>
        <end position="42"/>
    </location>
</feature>
<feature type="transmembrane region" description="Helical" evidence="8">
    <location>
        <begin position="731"/>
        <end position="758"/>
    </location>
</feature>
<dbReference type="Proteomes" id="UP000236754">
    <property type="component" value="Unassembled WGS sequence"/>
</dbReference>
<feature type="transmembrane region" description="Helical" evidence="8">
    <location>
        <begin position="257"/>
        <end position="286"/>
    </location>
</feature>
<dbReference type="Pfam" id="PF02687">
    <property type="entry name" value="FtsX"/>
    <property type="match status" value="2"/>
</dbReference>
<feature type="compositionally biased region" description="Low complexity" evidence="7">
    <location>
        <begin position="483"/>
        <end position="507"/>
    </location>
</feature>
<feature type="domain" description="ABC3 transporter permease C-terminal" evidence="9">
    <location>
        <begin position="690"/>
        <end position="804"/>
    </location>
</feature>
<organism evidence="10 11">
    <name type="scientific">Actinacidiphila yanglinensis</name>
    <dbReference type="NCBI Taxonomy" id="310779"/>
    <lineage>
        <taxon>Bacteria</taxon>
        <taxon>Bacillati</taxon>
        <taxon>Actinomycetota</taxon>
        <taxon>Actinomycetes</taxon>
        <taxon>Kitasatosporales</taxon>
        <taxon>Streptomycetaceae</taxon>
        <taxon>Actinacidiphila</taxon>
    </lineage>
</organism>
<dbReference type="InterPro" id="IPR050250">
    <property type="entry name" value="Macrolide_Exporter_MacB"/>
</dbReference>
<dbReference type="PANTHER" id="PTHR30572">
    <property type="entry name" value="MEMBRANE COMPONENT OF TRANSPORTER-RELATED"/>
    <property type="match status" value="1"/>
</dbReference>
<evidence type="ECO:0000256" key="5">
    <source>
        <dbReference type="ARBA" id="ARBA00023136"/>
    </source>
</evidence>
<feature type="transmembrane region" description="Helical" evidence="8">
    <location>
        <begin position="686"/>
        <end position="710"/>
    </location>
</feature>
<feature type="region of interest" description="Disordered" evidence="7">
    <location>
        <begin position="467"/>
        <end position="517"/>
    </location>
</feature>
<comment type="subcellular location">
    <subcellularLocation>
        <location evidence="1">Cell membrane</location>
        <topology evidence="1">Multi-pass membrane protein</topology>
    </subcellularLocation>
</comment>
<dbReference type="AlphaFoldDB" id="A0A1H5TJE0"/>
<accession>A0A1H5TJE0</accession>
<dbReference type="InterPro" id="IPR003838">
    <property type="entry name" value="ABC3_permease_C"/>
</dbReference>
<evidence type="ECO:0000259" key="9">
    <source>
        <dbReference type="Pfam" id="PF02687"/>
    </source>
</evidence>
<feature type="transmembrane region" description="Helical" evidence="8">
    <location>
        <begin position="349"/>
        <end position="371"/>
    </location>
</feature>
<evidence type="ECO:0000256" key="7">
    <source>
        <dbReference type="SAM" id="MobiDB-lite"/>
    </source>
</evidence>
<sequence>MSALGRVVRAGVARRRVQTLVMVLTTMLSVTASIAAGGLIVASTDPFDHAFARQHGAHLAARFDGREASPGQIAATAHAASVTAAAGPFAVASASPRFEAPAGLPAGTGPALDIAGRADAGGPADRLELVTGHWLTGPGQIVLAAGDGDEAGPDALIGTRLSFPGLPGTPRLTVVGEARSVGRTADAWVVPAQIAALTPAGGTPSYEMLYRFAHAGSSAQISRDRAAVAAAVPAGSMSGAQSYLTVRAEVNRQTATFVPFILAFGVLGLVLSVLIIGIVVSGAVTAGTRRIGVLKALGLTPAQVGRAYVAQAVVPAAAGALLGVALGNLVSVPLLHQADTAYGAVSPVVAWWIDLLVPAGMLVLVVASALAPALRAAGLRTVQALAVGRTPRAGRGRTAARVAGRLPVPRAVGLGLAGPFARPARSATTWAAVALGAAGVTFAFGLATSLNRVQDGLNQNTPGQVQVTTLRRPDGGAPPNPPATAGSSATGSAAPGSGTATAGTATGNGHPGQADPAAVGRAIAAQPGTRAYFGTSFDQAHFAGVAGAVQLVAYQGDSSWGTYQMVGGHWFTGPGQAVVGHGFLTAAGARVGDTVTLVGDGRSTRVRIVGEALITGDDGKRVLTDARTLTAAGLRASPDTFSVELADGTDRATYLKTLDAALEPLGAQAGATVGGLSSTVVAIDAMAGSLTLLLIVVTGLGVLTTVVLDTRERVHDLGVLKALGMAPRQTAVMVVTSAGWIGAVAGLVGVPAGMALHARVLPVMAGAAGTRIPRADLAVYHAPQIACLALAGLLVATAGALLPATWAARTRTATALRTE</sequence>
<keyword evidence="11" id="KW-1185">Reference proteome</keyword>
<dbReference type="RefSeq" id="WP_103883893.1">
    <property type="nucleotide sequence ID" value="NZ_FNVU01000001.1"/>
</dbReference>
<dbReference type="OrthoDB" id="3207485at2"/>
<evidence type="ECO:0000256" key="1">
    <source>
        <dbReference type="ARBA" id="ARBA00004651"/>
    </source>
</evidence>
<dbReference type="PANTHER" id="PTHR30572:SF4">
    <property type="entry name" value="ABC TRANSPORTER PERMEASE YTRF"/>
    <property type="match status" value="1"/>
</dbReference>
<dbReference type="GO" id="GO:0022857">
    <property type="term" value="F:transmembrane transporter activity"/>
    <property type="evidence" value="ECO:0007669"/>
    <property type="project" value="TreeGrafter"/>
</dbReference>
<evidence type="ECO:0000256" key="8">
    <source>
        <dbReference type="SAM" id="Phobius"/>
    </source>
</evidence>
<reference evidence="10 11" key="1">
    <citation type="submission" date="2016-10" db="EMBL/GenBank/DDBJ databases">
        <authorList>
            <person name="de Groot N.N."/>
        </authorList>
    </citation>
    <scope>NUCLEOTIDE SEQUENCE [LARGE SCALE GENOMIC DNA]</scope>
    <source>
        <strain evidence="10 11">CGMCC 4.2023</strain>
    </source>
</reference>
<evidence type="ECO:0000256" key="4">
    <source>
        <dbReference type="ARBA" id="ARBA00022989"/>
    </source>
</evidence>
<feature type="domain" description="ABC3 transporter permease C-terminal" evidence="9">
    <location>
        <begin position="263"/>
        <end position="377"/>
    </location>
</feature>
<comment type="similarity">
    <text evidence="6">Belongs to the ABC-4 integral membrane protein family.</text>
</comment>
<feature type="transmembrane region" description="Helical" evidence="8">
    <location>
        <begin position="307"/>
        <end position="329"/>
    </location>
</feature>
<evidence type="ECO:0000256" key="2">
    <source>
        <dbReference type="ARBA" id="ARBA00022475"/>
    </source>
</evidence>
<protein>
    <submittedName>
        <fullName evidence="10">Putative ABC transport system permease protein</fullName>
    </submittedName>
</protein>
<keyword evidence="4 8" id="KW-1133">Transmembrane helix</keyword>
<feature type="transmembrane region" description="Helical" evidence="8">
    <location>
        <begin position="778"/>
        <end position="802"/>
    </location>
</feature>
<feature type="transmembrane region" description="Helical" evidence="8">
    <location>
        <begin position="430"/>
        <end position="450"/>
    </location>
</feature>
<evidence type="ECO:0000313" key="10">
    <source>
        <dbReference type="EMBL" id="SEF62211.1"/>
    </source>
</evidence>
<evidence type="ECO:0000256" key="6">
    <source>
        <dbReference type="ARBA" id="ARBA00038076"/>
    </source>
</evidence>
<evidence type="ECO:0000313" key="11">
    <source>
        <dbReference type="Proteomes" id="UP000236754"/>
    </source>
</evidence>
<keyword evidence="2" id="KW-1003">Cell membrane</keyword>
<gene>
    <name evidence="10" type="ORF">SAMN05216223_101527</name>
</gene>